<evidence type="ECO:0000313" key="8">
    <source>
        <dbReference type="Proteomes" id="UP000076761"/>
    </source>
</evidence>
<dbReference type="AlphaFoldDB" id="A0A165W5J2"/>
<dbReference type="Pfam" id="PF04117">
    <property type="entry name" value="Mpv17_PMP22"/>
    <property type="match status" value="1"/>
</dbReference>
<comment type="subcellular location">
    <subcellularLocation>
        <location evidence="1">Membrane</location>
        <topology evidence="1">Multi-pass membrane protein</topology>
    </subcellularLocation>
</comment>
<evidence type="ECO:0008006" key="9">
    <source>
        <dbReference type="Google" id="ProtNLM"/>
    </source>
</evidence>
<feature type="transmembrane region" description="Helical" evidence="6">
    <location>
        <begin position="118"/>
        <end position="143"/>
    </location>
</feature>
<dbReference type="STRING" id="1314782.A0A165W5J2"/>
<keyword evidence="8" id="KW-1185">Reference proteome</keyword>
<dbReference type="InParanoid" id="A0A165W5J2"/>
<name>A0A165W5J2_9AGAM</name>
<keyword evidence="3 6" id="KW-0812">Transmembrane</keyword>
<dbReference type="PANTHER" id="PTHR11266:SF93">
    <property type="entry name" value="INTEGRAL MEMBRANE PROTEIN 25D9-6"/>
    <property type="match status" value="1"/>
</dbReference>
<organism evidence="7 8">
    <name type="scientific">Neolentinus lepideus HHB14362 ss-1</name>
    <dbReference type="NCBI Taxonomy" id="1314782"/>
    <lineage>
        <taxon>Eukaryota</taxon>
        <taxon>Fungi</taxon>
        <taxon>Dikarya</taxon>
        <taxon>Basidiomycota</taxon>
        <taxon>Agaricomycotina</taxon>
        <taxon>Agaricomycetes</taxon>
        <taxon>Gloeophyllales</taxon>
        <taxon>Gloeophyllaceae</taxon>
        <taxon>Neolentinus</taxon>
    </lineage>
</organism>
<accession>A0A165W5J2</accession>
<evidence type="ECO:0000256" key="4">
    <source>
        <dbReference type="ARBA" id="ARBA00022989"/>
    </source>
</evidence>
<dbReference type="Proteomes" id="UP000076761">
    <property type="component" value="Unassembled WGS sequence"/>
</dbReference>
<sequence length="221" mass="23935">MSSVTVVEVQAKKVNPLLASYLVQLALNPLRTKSITTGVLCFLQEVLATHLAGVPVQKPSPDAPVYRQLLARSKIDAKAVKMAIYGFFISAPMSHYLVGALQKAFAGKTSTAAKIGQILASNLLVAPIQTSVYLASMAVINGAQSVDEVIKTVKSGFAAVMRVTWLTSPLTLVFAQQFLSPELWVPFFNAVGFVMGTYFNTRVKKIRMAVEKKKDKDAKDA</sequence>
<protein>
    <recommendedName>
        <fullName evidence="9">Integral membrane protein</fullName>
    </recommendedName>
</protein>
<dbReference type="GO" id="GO:0005778">
    <property type="term" value="C:peroxisomal membrane"/>
    <property type="evidence" value="ECO:0007669"/>
    <property type="project" value="TreeGrafter"/>
</dbReference>
<gene>
    <name evidence="7" type="ORF">NEOLEDRAFT_1082962</name>
</gene>
<evidence type="ECO:0000256" key="6">
    <source>
        <dbReference type="RuleBase" id="RU363053"/>
    </source>
</evidence>
<feature type="transmembrane region" description="Helical" evidence="6">
    <location>
        <begin position="183"/>
        <end position="201"/>
    </location>
</feature>
<keyword evidence="4 6" id="KW-1133">Transmembrane helix</keyword>
<reference evidence="7 8" key="1">
    <citation type="journal article" date="2016" name="Mol. Biol. Evol.">
        <title>Comparative Genomics of Early-Diverging Mushroom-Forming Fungi Provides Insights into the Origins of Lignocellulose Decay Capabilities.</title>
        <authorList>
            <person name="Nagy L.G."/>
            <person name="Riley R."/>
            <person name="Tritt A."/>
            <person name="Adam C."/>
            <person name="Daum C."/>
            <person name="Floudas D."/>
            <person name="Sun H."/>
            <person name="Yadav J.S."/>
            <person name="Pangilinan J."/>
            <person name="Larsson K.H."/>
            <person name="Matsuura K."/>
            <person name="Barry K."/>
            <person name="Labutti K."/>
            <person name="Kuo R."/>
            <person name="Ohm R.A."/>
            <person name="Bhattacharya S.S."/>
            <person name="Shirouzu T."/>
            <person name="Yoshinaga Y."/>
            <person name="Martin F.M."/>
            <person name="Grigoriev I.V."/>
            <person name="Hibbett D.S."/>
        </authorList>
    </citation>
    <scope>NUCLEOTIDE SEQUENCE [LARGE SCALE GENOMIC DNA]</scope>
    <source>
        <strain evidence="7 8">HHB14362 ss-1</strain>
    </source>
</reference>
<evidence type="ECO:0000256" key="3">
    <source>
        <dbReference type="ARBA" id="ARBA00022692"/>
    </source>
</evidence>
<comment type="similarity">
    <text evidence="2 6">Belongs to the peroxisomal membrane protein PXMP2/4 family.</text>
</comment>
<evidence type="ECO:0000256" key="2">
    <source>
        <dbReference type="ARBA" id="ARBA00006824"/>
    </source>
</evidence>
<evidence type="ECO:0000256" key="5">
    <source>
        <dbReference type="ARBA" id="ARBA00023136"/>
    </source>
</evidence>
<dbReference type="InterPro" id="IPR007248">
    <property type="entry name" value="Mpv17_PMP22"/>
</dbReference>
<evidence type="ECO:0000313" key="7">
    <source>
        <dbReference type="EMBL" id="KZT30692.1"/>
    </source>
</evidence>
<dbReference type="OrthoDB" id="860at2759"/>
<proteinExistence type="inferred from homology"/>
<evidence type="ECO:0000256" key="1">
    <source>
        <dbReference type="ARBA" id="ARBA00004141"/>
    </source>
</evidence>
<dbReference type="PANTHER" id="PTHR11266">
    <property type="entry name" value="PEROXISOMAL MEMBRANE PROTEIN 2, PXMP2 MPV17"/>
    <property type="match status" value="1"/>
</dbReference>
<dbReference type="EMBL" id="KV425551">
    <property type="protein sequence ID" value="KZT30692.1"/>
    <property type="molecule type" value="Genomic_DNA"/>
</dbReference>
<keyword evidence="5 6" id="KW-0472">Membrane</keyword>